<evidence type="ECO:0000259" key="4">
    <source>
        <dbReference type="Pfam" id="PF14331"/>
    </source>
</evidence>
<dbReference type="InterPro" id="IPR053156">
    <property type="entry name" value="T6SS_TssM-like"/>
</dbReference>
<sequence length="1165" mass="132508">MLKTVINYLRSQLPKLKFSWLLAGLVLWSLILVVVWWRGTSLEFFGVHLFERVRDRVWFTLVWLWLACVVSIWLVWRKRRQIKARPSSQVDAGNDPLQASVEAQQQFLDSWLQAFCSNMGAGALWSLPWYLMLGMPGSGKSSLVHRANTVNKLNARLMTGLRTVAREQKVDCWLGEEAVIVDPDGELFLQAASDLESEGVKNERLWQHLLDWLNTRRKRQPLNGVVVTLDLGWLSSASVAERKACAQLLRSRLRDISATLNTRLPVYLVLTRLDMLNGFSDFFQHLDKETRQSVLGITFNPQGQDPQAWMVEFNAFWERWIAGLNDNLADKMFSRAGEPAAARIFSFVRQLAGLKDYLGEMFVGMIPDDEGSLFCIRGVYLSSVYQQGVPFDAFVNAASRRYRLPDEIYPAARGESTTFFVRDLFRKVIFPEAYLAGESRLHSRWRRRRMSTGAGVMVVITLALIAGWQHFYRVNERAGQNVLARAQQFMATRDVQEKENFGVSLLPRLNLIREAALSSGDYREKHSMFADMGLYQGDRTGPYVEGSYLQLLQLRFLPAVMAGLADDLRHAAPSSEDKLSVLRVMRMIEDASGRNKPLVEQFMSQRWQKAFPEQGAVQESLMQHLKYALDHTDWQKAQEDKETKAIAAWAPFVEPVKAAQRELSKLPLFQRVYQSMVVRARDTLPPDLLIRDEVGQSFDGVFTLRDREAGSVPRFFTWSGFNDDFLRQEQALFDLTAQDAWVLGLRSRVQLSEADRLEIQRQVNDRYITDYVNRWQKVLAGLDVQTPETPEQALALLTTVTSNAQPFRRVLASLSDNTRTRAFPDRADAVTRSINMRIARPFMSLNDSLTGRGENAALIQEVNQKLTDLLHWLEQTVNADDPGSAALKVIQQRQTNPWNDPTFTLQQYARGLPAPLNRWVGQIAGQISDLTVNLALSSLNEEWRSQVVEPFNEQFASRYPFDPTSQEDVSLSDMERFFAAGGTLDRFCLSGLKPLMDAGVLKSESGSDALQELQRQLARAQLIRQTLFNAQGTLEVHFVVEPIELTANKRRSVLNIDGQLVEYAHGRRQKIPLVWPNTLRDGAESKLTLVPDGATRSPRSVSFSGPWAMFRLVDSSVRTRNNYGSFDARFTVDNGSMTYRFYSDESDSPFSSGLFSQFRLPGSLY</sequence>
<reference evidence="6" key="2">
    <citation type="submission" date="2020-11" db="EMBL/GenBank/DDBJ databases">
        <authorList>
            <consortium name="NCBI Pathogen Detection Project"/>
        </authorList>
    </citation>
    <scope>NUCLEOTIDE SEQUENCE</scope>
    <source>
        <strain evidence="6">R404</strain>
    </source>
</reference>
<keyword evidence="1" id="KW-0812">Transmembrane</keyword>
<dbReference type="Pfam" id="PF06744">
    <property type="entry name" value="IcmF_C"/>
    <property type="match status" value="1"/>
</dbReference>
<evidence type="ECO:0000259" key="3">
    <source>
        <dbReference type="Pfam" id="PF06761"/>
    </source>
</evidence>
<feature type="domain" description="Type VI secretion system IcmF C-terminal" evidence="2">
    <location>
        <begin position="1038"/>
        <end position="1144"/>
    </location>
</feature>
<feature type="domain" description="Type VI secretion system component TssM1 N-terminal" evidence="4">
    <location>
        <begin position="202"/>
        <end position="453"/>
    </location>
</feature>
<evidence type="ECO:0000259" key="2">
    <source>
        <dbReference type="Pfam" id="PF06744"/>
    </source>
</evidence>
<comment type="caution">
    <text evidence="6">The sequence shown here is derived from an EMBL/GenBank/DDBJ whole genome shotgun (WGS) entry which is preliminary data.</text>
</comment>
<keyword evidence="1" id="KW-1133">Transmembrane helix</keyword>
<feature type="transmembrane region" description="Helical" evidence="1">
    <location>
        <begin position="20"/>
        <end position="37"/>
    </location>
</feature>
<feature type="domain" description="Type VI secretion system component TssM1 helical" evidence="5">
    <location>
        <begin position="937"/>
        <end position="996"/>
    </location>
</feature>
<dbReference type="AlphaFoldDB" id="A0AAN5LB93"/>
<reference evidence="6" key="1">
    <citation type="journal article" date="2018" name="Genome Biol.">
        <title>SKESA: strategic k-mer extension for scrupulous assemblies.</title>
        <authorList>
            <person name="Souvorov A."/>
            <person name="Agarwala R."/>
            <person name="Lipman D.J."/>
        </authorList>
    </citation>
    <scope>NUCLEOTIDE SEQUENCE</scope>
    <source>
        <strain evidence="6">R404</strain>
    </source>
</reference>
<evidence type="ECO:0000313" key="6">
    <source>
        <dbReference type="EMBL" id="HAT1682913.1"/>
    </source>
</evidence>
<evidence type="ECO:0000259" key="5">
    <source>
        <dbReference type="Pfam" id="PF21070"/>
    </source>
</evidence>
<dbReference type="Pfam" id="PF14331">
    <property type="entry name" value="IcmF-related_N"/>
    <property type="match status" value="1"/>
</dbReference>
<feature type="transmembrane region" description="Helical" evidence="1">
    <location>
        <begin position="57"/>
        <end position="76"/>
    </location>
</feature>
<keyword evidence="1" id="KW-0472">Membrane</keyword>
<feature type="domain" description="IcmF-related" evidence="3">
    <location>
        <begin position="506"/>
        <end position="819"/>
    </location>
</feature>
<dbReference type="InterPro" id="IPR017731">
    <property type="entry name" value="TssM1-like"/>
</dbReference>
<dbReference type="EMBL" id="DACSEO010000047">
    <property type="protein sequence ID" value="HAT1682913.1"/>
    <property type="molecule type" value="Genomic_DNA"/>
</dbReference>
<dbReference type="PANTHER" id="PTHR36153">
    <property type="entry name" value="INNER MEMBRANE PROTEIN-RELATED"/>
    <property type="match status" value="1"/>
</dbReference>
<protein>
    <submittedName>
        <fullName evidence="6">Type VI secretion system membrane subunit TssM</fullName>
    </submittedName>
</protein>
<dbReference type="Pfam" id="PF21070">
    <property type="entry name" value="IcmF_helical"/>
    <property type="match status" value="1"/>
</dbReference>
<evidence type="ECO:0000313" key="7">
    <source>
        <dbReference type="Proteomes" id="UP000856143"/>
    </source>
</evidence>
<feature type="transmembrane region" description="Helical" evidence="1">
    <location>
        <begin position="450"/>
        <end position="471"/>
    </location>
</feature>
<accession>A0AAN5LB93</accession>
<dbReference type="InterPro" id="IPR025743">
    <property type="entry name" value="TssM1_N"/>
</dbReference>
<dbReference type="InterPro" id="IPR009612">
    <property type="entry name" value="IcmF-rel"/>
</dbReference>
<dbReference type="InterPro" id="IPR010623">
    <property type="entry name" value="IcmF_C"/>
</dbReference>
<organism evidence="6 7">
    <name type="scientific">Klebsiella oxytoca</name>
    <dbReference type="NCBI Taxonomy" id="571"/>
    <lineage>
        <taxon>Bacteria</taxon>
        <taxon>Pseudomonadati</taxon>
        <taxon>Pseudomonadota</taxon>
        <taxon>Gammaproteobacteria</taxon>
        <taxon>Enterobacterales</taxon>
        <taxon>Enterobacteriaceae</taxon>
        <taxon>Klebsiella/Raoultella group</taxon>
        <taxon>Klebsiella</taxon>
    </lineage>
</organism>
<dbReference type="Pfam" id="PF06761">
    <property type="entry name" value="IcmF-related"/>
    <property type="match status" value="1"/>
</dbReference>
<dbReference type="InterPro" id="IPR048677">
    <property type="entry name" value="TssM1_hel"/>
</dbReference>
<name>A0AAN5LB93_KLEOX</name>
<evidence type="ECO:0000256" key="1">
    <source>
        <dbReference type="SAM" id="Phobius"/>
    </source>
</evidence>
<gene>
    <name evidence="6" type="primary">tssM</name>
    <name evidence="6" type="ORF">I8Y21_003623</name>
</gene>
<dbReference type="PANTHER" id="PTHR36153:SF5">
    <property type="entry name" value="EXPORTED PROTEIN"/>
    <property type="match status" value="1"/>
</dbReference>
<dbReference type="Proteomes" id="UP000856143">
    <property type="component" value="Unassembled WGS sequence"/>
</dbReference>
<dbReference type="NCBIfam" id="TIGR03348">
    <property type="entry name" value="VI_IcmF"/>
    <property type="match status" value="1"/>
</dbReference>
<proteinExistence type="predicted"/>